<dbReference type="PROSITE" id="PS51257">
    <property type="entry name" value="PROKAR_LIPOPROTEIN"/>
    <property type="match status" value="1"/>
</dbReference>
<evidence type="ECO:0000313" key="2">
    <source>
        <dbReference type="Proteomes" id="UP000276603"/>
    </source>
</evidence>
<dbReference type="OrthoDB" id="1353923at2"/>
<dbReference type="RefSeq" id="WP_120711750.1">
    <property type="nucleotide sequence ID" value="NZ_RBCJ01000002.1"/>
</dbReference>
<evidence type="ECO:0000313" key="1">
    <source>
        <dbReference type="EMBL" id="RKN81595.1"/>
    </source>
</evidence>
<comment type="caution">
    <text evidence="1">The sequence shown here is derived from an EMBL/GenBank/DDBJ whole genome shotgun (WGS) entry which is preliminary data.</text>
</comment>
<protein>
    <recommendedName>
        <fullName evidence="3">Lipoprotein</fullName>
    </recommendedName>
</protein>
<proteinExistence type="predicted"/>
<gene>
    <name evidence="1" type="ORF">D7Z94_11860</name>
</gene>
<sequence length="249" mass="29381">MKKIVRHITLSFFFLSCTQEKFMIGHWHEYKNQKQDFENCYIITDSTISINRFTYGGTFYLDSVDLEKVWSYSRYFDGMLPNHKLLSHSIEFENGIEWIKQPENLETFLKDFSAGYKIRIIPFEVTGEPIEQIDFNSGRLSVILALGRLKSQYENQEKGFLRSNHYFQVNDKLTSDVNELIEYVYCTHCKLDQIDLYVNMDKDTPPKHKKILDSVISILNLKPNQVFVQLADIKRMRSGYKDTSTTIYD</sequence>
<name>A0A3B0C5C9_9FLAO</name>
<organism evidence="1 2">
    <name type="scientific">Ulvibacterium marinum</name>
    <dbReference type="NCBI Taxonomy" id="2419782"/>
    <lineage>
        <taxon>Bacteria</taxon>
        <taxon>Pseudomonadati</taxon>
        <taxon>Bacteroidota</taxon>
        <taxon>Flavobacteriia</taxon>
        <taxon>Flavobacteriales</taxon>
        <taxon>Flavobacteriaceae</taxon>
        <taxon>Ulvibacterium</taxon>
    </lineage>
</organism>
<reference evidence="1 2" key="1">
    <citation type="submission" date="2018-10" db="EMBL/GenBank/DDBJ databases">
        <title>Ulvibacterium marinum gen. nov., sp. nov., a novel marine bacterium of the family Flavobacteriaceae, isolated from a culture of the green alga Ulva prolifera.</title>
        <authorList>
            <person name="Zhang Z."/>
        </authorList>
    </citation>
    <scope>NUCLEOTIDE SEQUENCE [LARGE SCALE GENOMIC DNA]</scope>
    <source>
        <strain evidence="1 2">CCMM003</strain>
    </source>
</reference>
<accession>A0A3B0C5C9</accession>
<evidence type="ECO:0008006" key="3">
    <source>
        <dbReference type="Google" id="ProtNLM"/>
    </source>
</evidence>
<dbReference type="EMBL" id="RBCJ01000002">
    <property type="protein sequence ID" value="RKN81595.1"/>
    <property type="molecule type" value="Genomic_DNA"/>
</dbReference>
<dbReference type="AlphaFoldDB" id="A0A3B0C5C9"/>
<dbReference type="Proteomes" id="UP000276603">
    <property type="component" value="Unassembled WGS sequence"/>
</dbReference>
<keyword evidence="2" id="KW-1185">Reference proteome</keyword>